<proteinExistence type="predicted"/>
<gene>
    <name evidence="1" type="ORF">SD1D_2069</name>
</gene>
<evidence type="ECO:0000313" key="1">
    <source>
        <dbReference type="EMBL" id="CUH93605.1"/>
    </source>
</evidence>
<organism evidence="1 2">
    <name type="scientific">Herbinix luporum</name>
    <dbReference type="NCBI Taxonomy" id="1679721"/>
    <lineage>
        <taxon>Bacteria</taxon>
        <taxon>Bacillati</taxon>
        <taxon>Bacillota</taxon>
        <taxon>Clostridia</taxon>
        <taxon>Lachnospirales</taxon>
        <taxon>Lachnospiraceae</taxon>
        <taxon>Herbinix</taxon>
    </lineage>
</organism>
<dbReference type="AlphaFoldDB" id="A0A0K8J7S7"/>
<protein>
    <submittedName>
        <fullName evidence="1">Uncharacterized protein</fullName>
    </submittedName>
</protein>
<accession>A0A0K8J7S7</accession>
<reference evidence="2" key="1">
    <citation type="submission" date="2015-09" db="EMBL/GenBank/DDBJ databases">
        <authorList>
            <person name="Wibberg D."/>
        </authorList>
    </citation>
    <scope>NUCLEOTIDE SEQUENCE [LARGE SCALE GENOMIC DNA]</scope>
    <source>
        <strain evidence="2">SD1D</strain>
    </source>
</reference>
<dbReference type="EMBL" id="LN879430">
    <property type="protein sequence ID" value="CUH93605.1"/>
    <property type="molecule type" value="Genomic_DNA"/>
</dbReference>
<evidence type="ECO:0000313" key="2">
    <source>
        <dbReference type="Proteomes" id="UP000196053"/>
    </source>
</evidence>
<dbReference type="KEGG" id="hsd:SD1D_2069"/>
<name>A0A0K8J7S7_9FIRM</name>
<keyword evidence="2" id="KW-1185">Reference proteome</keyword>
<sequence length="93" mass="10406">MQNPEKSYEGGKWINITAGELMGIALVREGAVLPMVDTALTTSKIDWNTLKYHWFTADSQTCTGTGLDYIKKEVFELNADLLKTLETVKHEAN</sequence>
<dbReference type="OrthoDB" id="176168at2"/>
<dbReference type="Proteomes" id="UP000196053">
    <property type="component" value="Chromosome I"/>
</dbReference>